<evidence type="ECO:0000313" key="1">
    <source>
        <dbReference type="EMBL" id="CAK7943430.1"/>
    </source>
</evidence>
<dbReference type="AlphaFoldDB" id="A0AAV1V9K2"/>
<dbReference type="EMBL" id="CAKLBY020000302">
    <property type="protein sequence ID" value="CAK7943430.1"/>
    <property type="molecule type" value="Genomic_DNA"/>
</dbReference>
<protein>
    <submittedName>
        <fullName evidence="1">Uncharacterized protein</fullName>
    </submittedName>
</protein>
<reference evidence="1" key="1">
    <citation type="submission" date="2024-01" db="EMBL/GenBank/DDBJ databases">
        <authorList>
            <person name="Webb A."/>
        </authorList>
    </citation>
    <scope>NUCLEOTIDE SEQUENCE</scope>
    <source>
        <strain evidence="1">Pm1</strain>
    </source>
</reference>
<dbReference type="Proteomes" id="UP001162060">
    <property type="component" value="Unassembled WGS sequence"/>
</dbReference>
<accession>A0AAV1V9K2</accession>
<evidence type="ECO:0000313" key="2">
    <source>
        <dbReference type="Proteomes" id="UP001162060"/>
    </source>
</evidence>
<sequence length="64" mass="6820">MHFSSRKGHAPLVMMEQPIVGTRSGYVVNLGLVIDATGSDTCLHDVKWLWLCCGGDGEGMGGID</sequence>
<organism evidence="1 2">
    <name type="scientific">Peronospora matthiolae</name>
    <dbReference type="NCBI Taxonomy" id="2874970"/>
    <lineage>
        <taxon>Eukaryota</taxon>
        <taxon>Sar</taxon>
        <taxon>Stramenopiles</taxon>
        <taxon>Oomycota</taxon>
        <taxon>Peronosporomycetes</taxon>
        <taxon>Peronosporales</taxon>
        <taxon>Peronosporaceae</taxon>
        <taxon>Peronospora</taxon>
    </lineage>
</organism>
<comment type="caution">
    <text evidence="1">The sequence shown here is derived from an EMBL/GenBank/DDBJ whole genome shotgun (WGS) entry which is preliminary data.</text>
</comment>
<gene>
    <name evidence="1" type="ORF">PM001_LOCUS28580</name>
</gene>
<proteinExistence type="predicted"/>
<name>A0AAV1V9K2_9STRA</name>